<sequence>MIRKTFSQQRELKGVSTTKMAADLGITESHLRGIERGRNNPTLKLAFQISKYLGSSLEELFGDAS</sequence>
<dbReference type="SUPFAM" id="SSF47413">
    <property type="entry name" value="lambda repressor-like DNA-binding domains"/>
    <property type="match status" value="1"/>
</dbReference>
<dbReference type="Gene3D" id="1.10.260.40">
    <property type="entry name" value="lambda repressor-like DNA-binding domains"/>
    <property type="match status" value="1"/>
</dbReference>
<protein>
    <recommendedName>
        <fullName evidence="1">HTH cro/C1-type domain-containing protein</fullName>
    </recommendedName>
</protein>
<dbReference type="SMART" id="SM00530">
    <property type="entry name" value="HTH_XRE"/>
    <property type="match status" value="1"/>
</dbReference>
<feature type="domain" description="HTH cro/C1-type" evidence="1">
    <location>
        <begin position="8"/>
        <end position="60"/>
    </location>
</feature>
<dbReference type="EMBL" id="MSZX01000005">
    <property type="protein sequence ID" value="OPA77488.1"/>
    <property type="molecule type" value="Genomic_DNA"/>
</dbReference>
<dbReference type="STRING" id="1324314.BVG16_13620"/>
<name>A0A1T2XCD4_9BACL</name>
<dbReference type="CDD" id="cd00093">
    <property type="entry name" value="HTH_XRE"/>
    <property type="match status" value="1"/>
</dbReference>
<organism evidence="2 3">
    <name type="scientific">Paenibacillus selenitireducens</name>
    <dbReference type="NCBI Taxonomy" id="1324314"/>
    <lineage>
        <taxon>Bacteria</taxon>
        <taxon>Bacillati</taxon>
        <taxon>Bacillota</taxon>
        <taxon>Bacilli</taxon>
        <taxon>Bacillales</taxon>
        <taxon>Paenibacillaceae</taxon>
        <taxon>Paenibacillus</taxon>
    </lineage>
</organism>
<gene>
    <name evidence="2" type="ORF">BVG16_13620</name>
</gene>
<dbReference type="RefSeq" id="WP_144027386.1">
    <property type="nucleotide sequence ID" value="NZ_MSZX01000005.1"/>
</dbReference>
<keyword evidence="3" id="KW-1185">Reference proteome</keyword>
<dbReference type="Proteomes" id="UP000190188">
    <property type="component" value="Unassembled WGS sequence"/>
</dbReference>
<dbReference type="InterPro" id="IPR001387">
    <property type="entry name" value="Cro/C1-type_HTH"/>
</dbReference>
<dbReference type="AlphaFoldDB" id="A0A1T2XCD4"/>
<evidence type="ECO:0000313" key="2">
    <source>
        <dbReference type="EMBL" id="OPA77488.1"/>
    </source>
</evidence>
<reference evidence="2 3" key="1">
    <citation type="submission" date="2017-01" db="EMBL/GenBank/DDBJ databases">
        <title>Genome analysis of Paenibacillus selenitrireducens ES3-24.</title>
        <authorList>
            <person name="Xu D."/>
            <person name="Yao R."/>
            <person name="Zheng S."/>
        </authorList>
    </citation>
    <scope>NUCLEOTIDE SEQUENCE [LARGE SCALE GENOMIC DNA]</scope>
    <source>
        <strain evidence="2 3">ES3-24</strain>
    </source>
</reference>
<dbReference type="InterPro" id="IPR010982">
    <property type="entry name" value="Lambda_DNA-bd_dom_sf"/>
</dbReference>
<evidence type="ECO:0000313" key="3">
    <source>
        <dbReference type="Proteomes" id="UP000190188"/>
    </source>
</evidence>
<evidence type="ECO:0000259" key="1">
    <source>
        <dbReference type="PROSITE" id="PS50943"/>
    </source>
</evidence>
<dbReference type="OrthoDB" id="48775at2"/>
<dbReference type="GO" id="GO:0003677">
    <property type="term" value="F:DNA binding"/>
    <property type="evidence" value="ECO:0007669"/>
    <property type="project" value="InterPro"/>
</dbReference>
<dbReference type="Pfam" id="PF01381">
    <property type="entry name" value="HTH_3"/>
    <property type="match status" value="1"/>
</dbReference>
<accession>A0A1T2XCD4</accession>
<comment type="caution">
    <text evidence="2">The sequence shown here is derived from an EMBL/GenBank/DDBJ whole genome shotgun (WGS) entry which is preliminary data.</text>
</comment>
<proteinExistence type="predicted"/>
<dbReference type="PROSITE" id="PS50943">
    <property type="entry name" value="HTH_CROC1"/>
    <property type="match status" value="1"/>
</dbReference>